<feature type="domain" description="RNA polymerase sigma-70 ECF-like HTH" evidence="5">
    <location>
        <begin position="23"/>
        <end position="194"/>
    </location>
</feature>
<evidence type="ECO:0000313" key="6">
    <source>
        <dbReference type="EMBL" id="AVP96958.1"/>
    </source>
</evidence>
<dbReference type="InterPro" id="IPR013325">
    <property type="entry name" value="RNA_pol_sigma_r2"/>
</dbReference>
<proteinExistence type="inferred from homology"/>
<comment type="similarity">
    <text evidence="1">Belongs to the sigma-70 factor family. ECF subfamily.</text>
</comment>
<dbReference type="InterPro" id="IPR014284">
    <property type="entry name" value="RNA_pol_sigma-70_dom"/>
</dbReference>
<dbReference type="InterPro" id="IPR036388">
    <property type="entry name" value="WH-like_DNA-bd_sf"/>
</dbReference>
<dbReference type="AlphaFoldDB" id="A0A2P1PQ59"/>
<dbReference type="Pfam" id="PF07638">
    <property type="entry name" value="Sigma70_ECF"/>
    <property type="match status" value="1"/>
</dbReference>
<keyword evidence="4" id="KW-0804">Transcription</keyword>
<reference evidence="6 7" key="1">
    <citation type="submission" date="2018-03" db="EMBL/GenBank/DDBJ databases">
        <title>Ahniella affigens gen. nov., sp. nov., a gammaproteobacterium isolated from sandy soil near a stream.</title>
        <authorList>
            <person name="Ko Y."/>
            <person name="Kim J.-H."/>
        </authorList>
    </citation>
    <scope>NUCLEOTIDE SEQUENCE [LARGE SCALE GENOMIC DNA]</scope>
    <source>
        <strain evidence="6 7">D13</strain>
    </source>
</reference>
<reference evidence="6 7" key="2">
    <citation type="submission" date="2018-03" db="EMBL/GenBank/DDBJ databases">
        <authorList>
            <person name="Keele B.F."/>
        </authorList>
    </citation>
    <scope>NUCLEOTIDE SEQUENCE [LARGE SCALE GENOMIC DNA]</scope>
    <source>
        <strain evidence="6 7">D13</strain>
    </source>
</reference>
<dbReference type="PANTHER" id="PTHR43133">
    <property type="entry name" value="RNA POLYMERASE ECF-TYPE SIGMA FACTO"/>
    <property type="match status" value="1"/>
</dbReference>
<dbReference type="Gene3D" id="1.10.1740.10">
    <property type="match status" value="1"/>
</dbReference>
<dbReference type="GO" id="GO:0006352">
    <property type="term" value="P:DNA-templated transcription initiation"/>
    <property type="evidence" value="ECO:0007669"/>
    <property type="project" value="InterPro"/>
</dbReference>
<dbReference type="KEGG" id="xba:C7S18_06995"/>
<gene>
    <name evidence="6" type="ORF">C7S18_06995</name>
</gene>
<name>A0A2P1PQ59_9GAMM</name>
<dbReference type="NCBIfam" id="TIGR02937">
    <property type="entry name" value="sigma70-ECF"/>
    <property type="match status" value="1"/>
</dbReference>
<dbReference type="PANTHER" id="PTHR43133:SF61">
    <property type="entry name" value="ECF RNA POLYMERASE SIGMA FACTOR SIGC"/>
    <property type="match status" value="1"/>
</dbReference>
<dbReference type="InterPro" id="IPR013324">
    <property type="entry name" value="RNA_pol_sigma_r3/r4-like"/>
</dbReference>
<dbReference type="Proteomes" id="UP000241074">
    <property type="component" value="Chromosome"/>
</dbReference>
<dbReference type="InterPro" id="IPR053812">
    <property type="entry name" value="HTH_Sigma70_ECF-like"/>
</dbReference>
<accession>A0A2P1PQ59</accession>
<organism evidence="6 7">
    <name type="scientific">Ahniella affigens</name>
    <dbReference type="NCBI Taxonomy" id="2021234"/>
    <lineage>
        <taxon>Bacteria</taxon>
        <taxon>Pseudomonadati</taxon>
        <taxon>Pseudomonadota</taxon>
        <taxon>Gammaproteobacteria</taxon>
        <taxon>Lysobacterales</taxon>
        <taxon>Rhodanobacteraceae</taxon>
        <taxon>Ahniella</taxon>
    </lineage>
</organism>
<dbReference type="OrthoDB" id="8611574at2"/>
<evidence type="ECO:0000259" key="5">
    <source>
        <dbReference type="Pfam" id="PF07638"/>
    </source>
</evidence>
<dbReference type="SUPFAM" id="SSF88659">
    <property type="entry name" value="Sigma3 and sigma4 domains of RNA polymerase sigma factors"/>
    <property type="match status" value="1"/>
</dbReference>
<evidence type="ECO:0000256" key="1">
    <source>
        <dbReference type="ARBA" id="ARBA00010641"/>
    </source>
</evidence>
<evidence type="ECO:0000313" key="7">
    <source>
        <dbReference type="Proteomes" id="UP000241074"/>
    </source>
</evidence>
<dbReference type="EMBL" id="CP027860">
    <property type="protein sequence ID" value="AVP96958.1"/>
    <property type="molecule type" value="Genomic_DNA"/>
</dbReference>
<dbReference type="InterPro" id="IPR039425">
    <property type="entry name" value="RNA_pol_sigma-70-like"/>
</dbReference>
<evidence type="ECO:0000256" key="3">
    <source>
        <dbReference type="ARBA" id="ARBA00023082"/>
    </source>
</evidence>
<keyword evidence="2" id="KW-0805">Transcription regulation</keyword>
<keyword evidence="3" id="KW-0731">Sigma factor</keyword>
<evidence type="ECO:0000256" key="4">
    <source>
        <dbReference type="ARBA" id="ARBA00023163"/>
    </source>
</evidence>
<evidence type="ECO:0000256" key="2">
    <source>
        <dbReference type="ARBA" id="ARBA00023015"/>
    </source>
</evidence>
<protein>
    <recommendedName>
        <fullName evidence="5">RNA polymerase sigma-70 ECF-like HTH domain-containing protein</fullName>
    </recommendedName>
</protein>
<keyword evidence="7" id="KW-1185">Reference proteome</keyword>
<dbReference type="SUPFAM" id="SSF88946">
    <property type="entry name" value="Sigma2 domain of RNA polymerase sigma factors"/>
    <property type="match status" value="1"/>
</dbReference>
<sequence length="203" mass="23017">MKPLRSEPMTAIARNAAVLETTHQLVERIRGGDAEARDRLIRRYLPLLTRWAHGRLPNPARDLNETADLVQLTLLRAFQALPAFEVQGPGAFFAYLRQIMSNILKDEIRRTARRPVHDEITAEVVESDPLPLERAVNIETLQAYEQALNSLEPDQREAVILRIELGLPHDEIAKLIDAPSPNAARMKIARALMRMAELMNAHR</sequence>
<dbReference type="GO" id="GO:0016987">
    <property type="term" value="F:sigma factor activity"/>
    <property type="evidence" value="ECO:0007669"/>
    <property type="project" value="UniProtKB-KW"/>
</dbReference>
<dbReference type="Gene3D" id="1.10.10.10">
    <property type="entry name" value="Winged helix-like DNA-binding domain superfamily/Winged helix DNA-binding domain"/>
    <property type="match status" value="1"/>
</dbReference>